<dbReference type="RefSeq" id="WP_146517791.1">
    <property type="nucleotide sequence ID" value="NZ_CP151726.1"/>
</dbReference>
<keyword evidence="4" id="KW-1185">Reference proteome</keyword>
<evidence type="ECO:0000313" key="4">
    <source>
        <dbReference type="Proteomes" id="UP000320176"/>
    </source>
</evidence>
<evidence type="ECO:0000313" key="3">
    <source>
        <dbReference type="EMBL" id="TWU07587.1"/>
    </source>
</evidence>
<dbReference type="OrthoDB" id="10020883at2"/>
<feature type="region of interest" description="Disordered" evidence="2">
    <location>
        <begin position="473"/>
        <end position="505"/>
    </location>
</feature>
<feature type="coiled-coil region" evidence="1">
    <location>
        <begin position="28"/>
        <end position="87"/>
    </location>
</feature>
<evidence type="ECO:0000256" key="1">
    <source>
        <dbReference type="SAM" id="Coils"/>
    </source>
</evidence>
<comment type="caution">
    <text evidence="3">The sequence shown here is derived from an EMBL/GenBank/DDBJ whole genome shotgun (WGS) entry which is preliminary data.</text>
</comment>
<protein>
    <submittedName>
        <fullName evidence="3">Chromosome partition protein Smc</fullName>
    </submittedName>
</protein>
<sequence length="505" mass="57682">MHPQWNQPSGYVDASHSYHQRPVAPWQLEEAYQAAHAANVRLAEAEHRFARETEQLHTTIAAFEHSYQTLVVQNRELNLRVQRLQAELQGLTPRCEAAEATAREKTAAADRLAVTNAQLTALVRILRVDHETSELIAADLDHRCDELAMVHSDLQSVVHHQTHQIAVLQGELDEALTRNNSLETERENHLLQMDLMQSRLDDFAKPTQDHSEELNEVRAELQKTHELLGEQRAANRQLQSALQQSEAAATIMLSETQAGNEAELQRLQDEVETLTQTREQLQSQIKHLNEQLTQSRDQSNRVDVNSQHALRSVSAECDRLQSTVDRLAERLSQCETDLLDANAEIERKNALINDLNVQLEDSHAEMGHQTNENQLAVRQNAQLADQIASLQHAIRVKDSDLSDEWQRRFDQMESELVRARYQCHEQGRQLQAQATQFLQQASGLKRSRDLALQNSQAQAQRCAELENELRQLRRRTDDVESPSTQLIKHPEDFGRQDEADNRRAA</sequence>
<accession>A0A5C6B739</accession>
<dbReference type="EMBL" id="SJPN01000001">
    <property type="protein sequence ID" value="TWU07587.1"/>
    <property type="molecule type" value="Genomic_DNA"/>
</dbReference>
<evidence type="ECO:0000256" key="2">
    <source>
        <dbReference type="SAM" id="MobiDB-lite"/>
    </source>
</evidence>
<reference evidence="3 4" key="1">
    <citation type="submission" date="2019-02" db="EMBL/GenBank/DDBJ databases">
        <title>Deep-cultivation of Planctomycetes and their phenomic and genomic characterization uncovers novel biology.</title>
        <authorList>
            <person name="Wiegand S."/>
            <person name="Jogler M."/>
            <person name="Boedeker C."/>
            <person name="Pinto D."/>
            <person name="Vollmers J."/>
            <person name="Rivas-Marin E."/>
            <person name="Kohn T."/>
            <person name="Peeters S.H."/>
            <person name="Heuer A."/>
            <person name="Rast P."/>
            <person name="Oberbeckmann S."/>
            <person name="Bunk B."/>
            <person name="Jeske O."/>
            <person name="Meyerdierks A."/>
            <person name="Storesund J.E."/>
            <person name="Kallscheuer N."/>
            <person name="Luecker S."/>
            <person name="Lage O.M."/>
            <person name="Pohl T."/>
            <person name="Merkel B.J."/>
            <person name="Hornburger P."/>
            <person name="Mueller R.-W."/>
            <person name="Bruemmer F."/>
            <person name="Labrenz M."/>
            <person name="Spormann A.M."/>
            <person name="Op Den Camp H."/>
            <person name="Overmann J."/>
            <person name="Amann R."/>
            <person name="Jetten M.S.M."/>
            <person name="Mascher T."/>
            <person name="Medema M.H."/>
            <person name="Devos D.P."/>
            <person name="Kaster A.-K."/>
            <person name="Ovreas L."/>
            <person name="Rohde M."/>
            <person name="Galperin M.Y."/>
            <person name="Jogler C."/>
        </authorList>
    </citation>
    <scope>NUCLEOTIDE SEQUENCE [LARGE SCALE GENOMIC DNA]</scope>
    <source>
        <strain evidence="3 4">Pla52n</strain>
    </source>
</reference>
<dbReference type="Proteomes" id="UP000320176">
    <property type="component" value="Unassembled WGS sequence"/>
</dbReference>
<dbReference type="Gene3D" id="1.10.287.1490">
    <property type="match status" value="1"/>
</dbReference>
<organism evidence="3 4">
    <name type="scientific">Stieleria varia</name>
    <dbReference type="NCBI Taxonomy" id="2528005"/>
    <lineage>
        <taxon>Bacteria</taxon>
        <taxon>Pseudomonadati</taxon>
        <taxon>Planctomycetota</taxon>
        <taxon>Planctomycetia</taxon>
        <taxon>Pirellulales</taxon>
        <taxon>Pirellulaceae</taxon>
        <taxon>Stieleria</taxon>
    </lineage>
</organism>
<feature type="compositionally biased region" description="Basic and acidic residues" evidence="2">
    <location>
        <begin position="488"/>
        <end position="505"/>
    </location>
</feature>
<dbReference type="AlphaFoldDB" id="A0A5C6B739"/>
<keyword evidence="1" id="KW-0175">Coiled coil</keyword>
<name>A0A5C6B739_9BACT</name>
<feature type="coiled-coil region" evidence="1">
    <location>
        <begin position="165"/>
        <end position="365"/>
    </location>
</feature>
<gene>
    <name evidence="3" type="primary">smc_1</name>
    <name evidence="3" type="ORF">Pla52n_01600</name>
</gene>
<proteinExistence type="predicted"/>